<evidence type="ECO:0000259" key="10">
    <source>
        <dbReference type="PROSITE" id="PS50109"/>
    </source>
</evidence>
<dbReference type="InterPro" id="IPR004358">
    <property type="entry name" value="Sig_transdc_His_kin-like_C"/>
</dbReference>
<feature type="domain" description="PAC" evidence="12">
    <location>
        <begin position="401"/>
        <end position="451"/>
    </location>
</feature>
<dbReference type="RefSeq" id="WP_154484900.1">
    <property type="nucleotide sequence ID" value="NZ_JBCLQA010000019.1"/>
</dbReference>
<keyword evidence="9" id="KW-1133">Transmembrane helix</keyword>
<evidence type="ECO:0000256" key="2">
    <source>
        <dbReference type="ARBA" id="ARBA00012438"/>
    </source>
</evidence>
<keyword evidence="9" id="KW-0812">Transmembrane</keyword>
<organism evidence="13 14">
    <name type="scientific">Anaerosalibacter bizertensis</name>
    <dbReference type="NCBI Taxonomy" id="932217"/>
    <lineage>
        <taxon>Bacteria</taxon>
        <taxon>Bacillati</taxon>
        <taxon>Bacillota</taxon>
        <taxon>Tissierellia</taxon>
        <taxon>Tissierellales</taxon>
        <taxon>Sporanaerobacteraceae</taxon>
        <taxon>Anaerosalibacter</taxon>
    </lineage>
</organism>
<dbReference type="EC" id="2.7.13.3" evidence="2"/>
<dbReference type="AlphaFoldDB" id="A0A844FJS5"/>
<dbReference type="Gene3D" id="3.40.190.10">
    <property type="entry name" value="Periplasmic binding protein-like II"/>
    <property type="match status" value="2"/>
</dbReference>
<dbReference type="Proteomes" id="UP000462760">
    <property type="component" value="Unassembled WGS sequence"/>
</dbReference>
<evidence type="ECO:0000256" key="6">
    <source>
        <dbReference type="ARBA" id="ARBA00022777"/>
    </source>
</evidence>
<evidence type="ECO:0000256" key="5">
    <source>
        <dbReference type="ARBA" id="ARBA00022741"/>
    </source>
</evidence>
<dbReference type="SUPFAM" id="SSF47384">
    <property type="entry name" value="Homodimeric domain of signal transducing histidine kinase"/>
    <property type="match status" value="1"/>
</dbReference>
<keyword evidence="4" id="KW-0808">Transferase</keyword>
<dbReference type="GO" id="GO:0000155">
    <property type="term" value="F:phosphorelay sensor kinase activity"/>
    <property type="evidence" value="ECO:0007669"/>
    <property type="project" value="InterPro"/>
</dbReference>
<dbReference type="InterPro" id="IPR036890">
    <property type="entry name" value="HATPase_C_sf"/>
</dbReference>
<proteinExistence type="predicted"/>
<accession>A0A844FJS5</accession>
<keyword evidence="5" id="KW-0547">Nucleotide-binding</keyword>
<evidence type="ECO:0000259" key="12">
    <source>
        <dbReference type="PROSITE" id="PS50113"/>
    </source>
</evidence>
<feature type="domain" description="PAS" evidence="11">
    <location>
        <begin position="329"/>
        <end position="373"/>
    </location>
</feature>
<dbReference type="InterPro" id="IPR003661">
    <property type="entry name" value="HisK_dim/P_dom"/>
</dbReference>
<feature type="transmembrane region" description="Helical" evidence="9">
    <location>
        <begin position="290"/>
        <end position="311"/>
    </location>
</feature>
<keyword evidence="9" id="KW-0472">Membrane</keyword>
<evidence type="ECO:0000256" key="8">
    <source>
        <dbReference type="ARBA" id="ARBA00023012"/>
    </source>
</evidence>
<dbReference type="Gene3D" id="1.10.287.130">
    <property type="match status" value="1"/>
</dbReference>
<dbReference type="PANTHER" id="PTHR43065">
    <property type="entry name" value="SENSOR HISTIDINE KINASE"/>
    <property type="match status" value="1"/>
</dbReference>
<evidence type="ECO:0000313" key="14">
    <source>
        <dbReference type="Proteomes" id="UP000462760"/>
    </source>
</evidence>
<dbReference type="Gene3D" id="3.30.450.20">
    <property type="entry name" value="PAS domain"/>
    <property type="match status" value="1"/>
</dbReference>
<dbReference type="SUPFAM" id="SSF55874">
    <property type="entry name" value="ATPase domain of HSP90 chaperone/DNA topoisomerase II/histidine kinase"/>
    <property type="match status" value="1"/>
</dbReference>
<dbReference type="Pfam" id="PF02518">
    <property type="entry name" value="HATPase_c"/>
    <property type="match status" value="1"/>
</dbReference>
<dbReference type="OrthoDB" id="9784397at2"/>
<dbReference type="PROSITE" id="PS50112">
    <property type="entry name" value="PAS"/>
    <property type="match status" value="1"/>
</dbReference>
<dbReference type="SUPFAM" id="SSF55785">
    <property type="entry name" value="PYP-like sensor domain (PAS domain)"/>
    <property type="match status" value="1"/>
</dbReference>
<dbReference type="Pfam" id="PF00497">
    <property type="entry name" value="SBP_bac_3"/>
    <property type="match status" value="1"/>
</dbReference>
<dbReference type="GO" id="GO:0005524">
    <property type="term" value="F:ATP binding"/>
    <property type="evidence" value="ECO:0007669"/>
    <property type="project" value="UniProtKB-KW"/>
</dbReference>
<evidence type="ECO:0000256" key="4">
    <source>
        <dbReference type="ARBA" id="ARBA00022679"/>
    </source>
</evidence>
<dbReference type="NCBIfam" id="TIGR00229">
    <property type="entry name" value="sensory_box"/>
    <property type="match status" value="1"/>
</dbReference>
<dbReference type="PANTHER" id="PTHR43065:SF46">
    <property type="entry name" value="C4-DICARBOXYLATE TRANSPORT SENSOR PROTEIN DCTB"/>
    <property type="match status" value="1"/>
</dbReference>
<dbReference type="SMART" id="SM00387">
    <property type="entry name" value="HATPase_c"/>
    <property type="match status" value="1"/>
</dbReference>
<name>A0A844FJS5_9FIRM</name>
<dbReference type="EMBL" id="VULR01000019">
    <property type="protein sequence ID" value="MSS44229.1"/>
    <property type="molecule type" value="Genomic_DNA"/>
</dbReference>
<dbReference type="Pfam" id="PF00512">
    <property type="entry name" value="HisKA"/>
    <property type="match status" value="1"/>
</dbReference>
<evidence type="ECO:0000256" key="3">
    <source>
        <dbReference type="ARBA" id="ARBA00022553"/>
    </source>
</evidence>
<keyword evidence="7" id="KW-0067">ATP-binding</keyword>
<dbReference type="CDD" id="cd01007">
    <property type="entry name" value="PBP2_BvgS_HisK_like"/>
    <property type="match status" value="1"/>
</dbReference>
<evidence type="ECO:0000256" key="7">
    <source>
        <dbReference type="ARBA" id="ARBA00022840"/>
    </source>
</evidence>
<dbReference type="Pfam" id="PF13426">
    <property type="entry name" value="PAS_9"/>
    <property type="match status" value="1"/>
</dbReference>
<evidence type="ECO:0000256" key="9">
    <source>
        <dbReference type="SAM" id="Phobius"/>
    </source>
</evidence>
<dbReference type="PROSITE" id="PS50109">
    <property type="entry name" value="HIS_KIN"/>
    <property type="match status" value="1"/>
</dbReference>
<sequence length="676" mass="77326">MKKSNKLILFLILAMVFISILCNEIVKSQYDINLIQFFYKSTDLSKTEKKWLEENPDIVYCADQNSPPLRYVDTETKQFKGISIDIIRALSIELGVEIKIKPLPFSDSIESLEKGDTDICDLFPNNERSEKFLFSDPVYNLRGVVLVPNQGNSIESFKDIGGKRIATPKKDYSIEFLSRRFKGIDFNFTKDIEEAIKLLEERKVDAVVGDEAVIGYFLETLKLRDEMHILDPYLYEEEVILAVPKDRETLVKILNKAILGIKKKKIMEKIQQKWFGISAPIAFEKMSSKILLYSTFGIIVLFLISFIFYIWNKKLKDEVEKRTKELIISRNDLQTTFDGITYFMMIFDENLNILNLNNAFAKYIGKSKEEIINLGSGFLKESLFDGDCIGCIIKKTFQDGNERKIEIKNQDDKIYELNTFPLRDDKGEILKVLVSIKDITENKINESNLLQTSKMVAVGQLAAGVAHEIRNPLGLIKNYTYILKKEINKLQIENGRIHKSIYNIENSVQGASQIISNLLNFSRISNRENKEVDINEFAKNIIQLEKKTLERQGISLIVDIEEKTYCNINEEALKHILINLISNSIDAMPNGGNLKIKGYKEGIKLYISIEDTGIGISDKDLSNIYNPFYTTKLPNKGTGLGLYIVYNEIQKLGGNISVKSKLREGTKFSIILPDQL</sequence>
<dbReference type="InterPro" id="IPR000700">
    <property type="entry name" value="PAS-assoc_C"/>
</dbReference>
<dbReference type="PRINTS" id="PR00344">
    <property type="entry name" value="BCTRLSENSOR"/>
</dbReference>
<evidence type="ECO:0000256" key="1">
    <source>
        <dbReference type="ARBA" id="ARBA00000085"/>
    </source>
</evidence>
<protein>
    <recommendedName>
        <fullName evidence="2">histidine kinase</fullName>
        <ecNumber evidence="2">2.7.13.3</ecNumber>
    </recommendedName>
</protein>
<dbReference type="SUPFAM" id="SSF53850">
    <property type="entry name" value="Periplasmic binding protein-like II"/>
    <property type="match status" value="1"/>
</dbReference>
<comment type="catalytic activity">
    <reaction evidence="1">
        <text>ATP + protein L-histidine = ADP + protein N-phospho-L-histidine.</text>
        <dbReference type="EC" id="2.7.13.3"/>
    </reaction>
</comment>
<gene>
    <name evidence="13" type="ORF">FYJ27_10985</name>
</gene>
<dbReference type="InterPro" id="IPR001638">
    <property type="entry name" value="Solute-binding_3/MltF_N"/>
</dbReference>
<dbReference type="InterPro" id="IPR036097">
    <property type="entry name" value="HisK_dim/P_sf"/>
</dbReference>
<reference evidence="13 14" key="1">
    <citation type="submission" date="2019-08" db="EMBL/GenBank/DDBJ databases">
        <title>In-depth cultivation of the pig gut microbiome towards novel bacterial diversity and tailored functional studies.</title>
        <authorList>
            <person name="Wylensek D."/>
            <person name="Hitch T.C.A."/>
            <person name="Clavel T."/>
        </authorList>
    </citation>
    <scope>NUCLEOTIDE SEQUENCE [LARGE SCALE GENOMIC DNA]</scope>
    <source>
        <strain evidence="13 14">Med78-601-WT-4W-RMD-3</strain>
    </source>
</reference>
<dbReference type="InterPro" id="IPR005467">
    <property type="entry name" value="His_kinase_dom"/>
</dbReference>
<evidence type="ECO:0000313" key="13">
    <source>
        <dbReference type="EMBL" id="MSS44229.1"/>
    </source>
</evidence>
<keyword evidence="8" id="KW-0902">Two-component regulatory system</keyword>
<dbReference type="PROSITE" id="PS50113">
    <property type="entry name" value="PAC"/>
    <property type="match status" value="1"/>
</dbReference>
<dbReference type="InterPro" id="IPR003594">
    <property type="entry name" value="HATPase_dom"/>
</dbReference>
<evidence type="ECO:0000259" key="11">
    <source>
        <dbReference type="PROSITE" id="PS50112"/>
    </source>
</evidence>
<dbReference type="InterPro" id="IPR035965">
    <property type="entry name" value="PAS-like_dom_sf"/>
</dbReference>
<dbReference type="Gene3D" id="3.30.565.10">
    <property type="entry name" value="Histidine kinase-like ATPase, C-terminal domain"/>
    <property type="match status" value="1"/>
</dbReference>
<comment type="caution">
    <text evidence="13">The sequence shown here is derived from an EMBL/GenBank/DDBJ whole genome shotgun (WGS) entry which is preliminary data.</text>
</comment>
<keyword evidence="3" id="KW-0597">Phosphoprotein</keyword>
<dbReference type="CDD" id="cd00082">
    <property type="entry name" value="HisKA"/>
    <property type="match status" value="1"/>
</dbReference>
<feature type="domain" description="Histidine kinase" evidence="10">
    <location>
        <begin position="464"/>
        <end position="676"/>
    </location>
</feature>
<keyword evidence="6" id="KW-0418">Kinase</keyword>
<dbReference type="InterPro" id="IPR000014">
    <property type="entry name" value="PAS"/>
</dbReference>
<dbReference type="SMART" id="SM00388">
    <property type="entry name" value="HisKA"/>
    <property type="match status" value="1"/>
</dbReference>
<dbReference type="SMART" id="SM00062">
    <property type="entry name" value="PBPb"/>
    <property type="match status" value="1"/>
</dbReference>